<dbReference type="RefSeq" id="XP_005848924.1">
    <property type="nucleotide sequence ID" value="XM_005848862.1"/>
</dbReference>
<dbReference type="GeneID" id="17356098"/>
<dbReference type="EMBL" id="GL433841">
    <property type="protein sequence ID" value="EFN56822.1"/>
    <property type="molecule type" value="Genomic_DNA"/>
</dbReference>
<feature type="compositionally biased region" description="Low complexity" evidence="2">
    <location>
        <begin position="217"/>
        <end position="227"/>
    </location>
</feature>
<dbReference type="InParanoid" id="E1ZBA6"/>
<keyword evidence="1" id="KW-0175">Coiled coil</keyword>
<dbReference type="PROSITE" id="PS50144">
    <property type="entry name" value="MATH"/>
    <property type="match status" value="1"/>
</dbReference>
<dbReference type="AlphaFoldDB" id="E1ZBA6"/>
<feature type="region of interest" description="Disordered" evidence="2">
    <location>
        <begin position="182"/>
        <end position="227"/>
    </location>
</feature>
<name>E1ZBA6_CHLVA</name>
<sequence>MPPSTKGRQRPAPSTASPTSPWLGPLDRAELEACLQADDTARRPRLLKRCTFELGAQPHPPREKLPASWARNCRGPNSQHALLATAGLSRQEATGCMASRRRTSRGSSTAQGMTAAAPSPRAGTADTVQRAQSAPPASGPPESVDEVPPGKLGGKAAVALLKRSPSALPAWLDDPLPTLSLPLPGGAVRPPKAPIAPPPERRQVQRQELPHAPVSTAGAQQEQQAPAAGGVELDWLLPDVAHASGALQSPSIKLGEQEWRLVAYPQGLNGRGRSLSVYLSAVGGHAFTPFSSWRQRLMFVLTVVSARGGMSLSRLEEHTFDPLEPQYGFTTLISRSELLDPAAGFLRDDGGVLLRASLVPMPC</sequence>
<dbReference type="InterPro" id="IPR002083">
    <property type="entry name" value="MATH/TRAF_dom"/>
</dbReference>
<reference evidence="4 5" key="1">
    <citation type="journal article" date="2010" name="Plant Cell">
        <title>The Chlorella variabilis NC64A genome reveals adaptation to photosymbiosis, coevolution with viruses, and cryptic sex.</title>
        <authorList>
            <person name="Blanc G."/>
            <person name="Duncan G."/>
            <person name="Agarkova I."/>
            <person name="Borodovsky M."/>
            <person name="Gurnon J."/>
            <person name="Kuo A."/>
            <person name="Lindquist E."/>
            <person name="Lucas S."/>
            <person name="Pangilinan J."/>
            <person name="Polle J."/>
            <person name="Salamov A."/>
            <person name="Terry A."/>
            <person name="Yamada T."/>
            <person name="Dunigan D.D."/>
            <person name="Grigoriev I.V."/>
            <person name="Claverie J.M."/>
            <person name="Van Etten J.L."/>
        </authorList>
    </citation>
    <scope>NUCLEOTIDE SEQUENCE [LARGE SCALE GENOMIC DNA]</scope>
    <source>
        <strain evidence="4 5">NC64A</strain>
    </source>
</reference>
<dbReference type="CDD" id="cd00121">
    <property type="entry name" value="MATH"/>
    <property type="match status" value="1"/>
</dbReference>
<protein>
    <recommendedName>
        <fullName evidence="3">MATH domain-containing protein</fullName>
    </recommendedName>
</protein>
<dbReference type="SMART" id="SM00061">
    <property type="entry name" value="MATH"/>
    <property type="match status" value="1"/>
</dbReference>
<proteinExistence type="predicted"/>
<dbReference type="InterPro" id="IPR050804">
    <property type="entry name" value="MCC"/>
</dbReference>
<dbReference type="SUPFAM" id="SSF49599">
    <property type="entry name" value="TRAF domain-like"/>
    <property type="match status" value="1"/>
</dbReference>
<evidence type="ECO:0000256" key="1">
    <source>
        <dbReference type="ARBA" id="ARBA00023054"/>
    </source>
</evidence>
<evidence type="ECO:0000313" key="5">
    <source>
        <dbReference type="Proteomes" id="UP000008141"/>
    </source>
</evidence>
<feature type="compositionally biased region" description="Low complexity" evidence="2">
    <location>
        <begin position="11"/>
        <end position="21"/>
    </location>
</feature>
<keyword evidence="5" id="KW-1185">Reference proteome</keyword>
<dbReference type="OrthoDB" id="289038at2759"/>
<dbReference type="Gene3D" id="2.60.210.10">
    <property type="entry name" value="Apoptosis, Tumor Necrosis Factor Receptor Associated Protein 2, Chain A"/>
    <property type="match status" value="1"/>
</dbReference>
<feature type="compositionally biased region" description="Basic and acidic residues" evidence="2">
    <location>
        <begin position="199"/>
        <end position="209"/>
    </location>
</feature>
<feature type="domain" description="MATH" evidence="3">
    <location>
        <begin position="230"/>
        <end position="357"/>
    </location>
</feature>
<evidence type="ECO:0000256" key="2">
    <source>
        <dbReference type="SAM" id="MobiDB-lite"/>
    </source>
</evidence>
<dbReference type="PANTHER" id="PTHR46236">
    <property type="entry name" value="TRAF-LIKE SUPERFAMILY PROTEIN"/>
    <property type="match status" value="1"/>
</dbReference>
<feature type="region of interest" description="Disordered" evidence="2">
    <location>
        <begin position="51"/>
        <end position="151"/>
    </location>
</feature>
<accession>E1ZBA6</accession>
<dbReference type="KEGG" id="cvr:CHLNCDRAFT_144372"/>
<dbReference type="Pfam" id="PF22486">
    <property type="entry name" value="MATH_2"/>
    <property type="match status" value="1"/>
</dbReference>
<dbReference type="Proteomes" id="UP000008141">
    <property type="component" value="Unassembled WGS sequence"/>
</dbReference>
<dbReference type="InterPro" id="IPR008974">
    <property type="entry name" value="TRAF-like"/>
</dbReference>
<organism evidence="5">
    <name type="scientific">Chlorella variabilis</name>
    <name type="common">Green alga</name>
    <dbReference type="NCBI Taxonomy" id="554065"/>
    <lineage>
        <taxon>Eukaryota</taxon>
        <taxon>Viridiplantae</taxon>
        <taxon>Chlorophyta</taxon>
        <taxon>core chlorophytes</taxon>
        <taxon>Trebouxiophyceae</taxon>
        <taxon>Chlorellales</taxon>
        <taxon>Chlorellaceae</taxon>
        <taxon>Chlorella clade</taxon>
        <taxon>Chlorella</taxon>
    </lineage>
</organism>
<gene>
    <name evidence="4" type="ORF">CHLNCDRAFT_144372</name>
</gene>
<evidence type="ECO:0000259" key="3">
    <source>
        <dbReference type="PROSITE" id="PS50144"/>
    </source>
</evidence>
<dbReference type="PANTHER" id="PTHR46236:SF35">
    <property type="entry name" value="MATH DOMAIN-CONTAINING PROTEIN"/>
    <property type="match status" value="1"/>
</dbReference>
<dbReference type="STRING" id="554065.E1ZBA6"/>
<evidence type="ECO:0000313" key="4">
    <source>
        <dbReference type="EMBL" id="EFN56822.1"/>
    </source>
</evidence>
<feature type="region of interest" description="Disordered" evidence="2">
    <location>
        <begin position="1"/>
        <end position="24"/>
    </location>
</feature>